<dbReference type="GO" id="GO:0032133">
    <property type="term" value="C:chromosome passenger complex"/>
    <property type="evidence" value="ECO:0007669"/>
    <property type="project" value="TreeGrafter"/>
</dbReference>
<evidence type="ECO:0000256" key="3">
    <source>
        <dbReference type="ARBA" id="ARBA00010042"/>
    </source>
</evidence>
<feature type="compositionally biased region" description="Basic and acidic residues" evidence="8">
    <location>
        <begin position="266"/>
        <end position="275"/>
    </location>
</feature>
<keyword evidence="6" id="KW-0206">Cytoskeleton</keyword>
<dbReference type="PANTHER" id="PTHR13142:SF1">
    <property type="entry name" value="INNER CENTROMERE PROTEIN"/>
    <property type="match status" value="1"/>
</dbReference>
<dbReference type="GO" id="GO:0000281">
    <property type="term" value="P:mitotic cytokinesis"/>
    <property type="evidence" value="ECO:0007669"/>
    <property type="project" value="TreeGrafter"/>
</dbReference>
<reference evidence="10 11" key="1">
    <citation type="submission" date="2020-04" db="EMBL/GenBank/DDBJ databases">
        <authorList>
            <person name="Laetsch R D."/>
            <person name="Stevens L."/>
            <person name="Kumar S."/>
            <person name="Blaxter L. M."/>
        </authorList>
    </citation>
    <scope>NUCLEOTIDE SEQUENCE [LARGE SCALE GENOMIC DNA]</scope>
</reference>
<dbReference type="GO" id="GO:1990385">
    <property type="term" value="C:meiotic spindle midzone"/>
    <property type="evidence" value="ECO:0007669"/>
    <property type="project" value="TreeGrafter"/>
</dbReference>
<dbReference type="GO" id="GO:0000776">
    <property type="term" value="C:kinetochore"/>
    <property type="evidence" value="ECO:0007669"/>
    <property type="project" value="TreeGrafter"/>
</dbReference>
<evidence type="ECO:0000256" key="2">
    <source>
        <dbReference type="ARBA" id="ARBA00004186"/>
    </source>
</evidence>
<dbReference type="GO" id="GO:0030496">
    <property type="term" value="C:midbody"/>
    <property type="evidence" value="ECO:0007669"/>
    <property type="project" value="TreeGrafter"/>
</dbReference>
<comment type="caution">
    <text evidence="10">The sequence shown here is derived from an EMBL/GenBank/DDBJ whole genome shotgun (WGS) entry which is preliminary data.</text>
</comment>
<gene>
    <name evidence="10" type="ORF">CBOVIS_LOCUS9835</name>
</gene>
<evidence type="ECO:0000256" key="5">
    <source>
        <dbReference type="ARBA" id="ARBA00022829"/>
    </source>
</evidence>
<accession>A0A8S1F225</accession>
<dbReference type="PROSITE" id="PS50175">
    <property type="entry name" value="ASP_PROT_RETROV"/>
    <property type="match status" value="1"/>
</dbReference>
<keyword evidence="7" id="KW-0539">Nucleus</keyword>
<evidence type="ECO:0000256" key="6">
    <source>
        <dbReference type="ARBA" id="ARBA00023212"/>
    </source>
</evidence>
<dbReference type="GO" id="GO:0006508">
    <property type="term" value="P:proteolysis"/>
    <property type="evidence" value="ECO:0007669"/>
    <property type="project" value="InterPro"/>
</dbReference>
<dbReference type="InterPro" id="IPR005635">
    <property type="entry name" value="Inner_centromere_prot_ARK-bd"/>
</dbReference>
<keyword evidence="4" id="KW-0963">Cytoplasm</keyword>
<dbReference type="Proteomes" id="UP000494206">
    <property type="component" value="Unassembled WGS sequence"/>
</dbReference>
<feature type="domain" description="Peptidase A2" evidence="9">
    <location>
        <begin position="186"/>
        <end position="204"/>
    </location>
</feature>
<evidence type="ECO:0000259" key="9">
    <source>
        <dbReference type="PROSITE" id="PS50175"/>
    </source>
</evidence>
<dbReference type="EMBL" id="CADEPM010000006">
    <property type="protein sequence ID" value="CAB3407997.1"/>
    <property type="molecule type" value="Genomic_DNA"/>
</dbReference>
<dbReference type="GO" id="GO:0051257">
    <property type="term" value="P:meiotic spindle midzone assembly"/>
    <property type="evidence" value="ECO:0007669"/>
    <property type="project" value="TreeGrafter"/>
</dbReference>
<proteinExistence type="inferred from homology"/>
<dbReference type="Pfam" id="PF03941">
    <property type="entry name" value="INCENP_ARK-bind"/>
    <property type="match status" value="1"/>
</dbReference>
<evidence type="ECO:0000313" key="10">
    <source>
        <dbReference type="EMBL" id="CAB3407997.1"/>
    </source>
</evidence>
<dbReference type="GO" id="GO:0005634">
    <property type="term" value="C:nucleus"/>
    <property type="evidence" value="ECO:0007669"/>
    <property type="project" value="UniProtKB-SubCell"/>
</dbReference>
<dbReference type="InterPro" id="IPR055510">
    <property type="entry name" value="DUF7083"/>
</dbReference>
<evidence type="ECO:0000313" key="11">
    <source>
        <dbReference type="Proteomes" id="UP000494206"/>
    </source>
</evidence>
<dbReference type="OrthoDB" id="6123at2759"/>
<comment type="similarity">
    <text evidence="3">Belongs to the INCENP family.</text>
</comment>
<dbReference type="Gene3D" id="1.20.5.2230">
    <property type="match status" value="1"/>
</dbReference>
<dbReference type="PANTHER" id="PTHR13142">
    <property type="entry name" value="INNER CENTROMERE PROTEIN"/>
    <property type="match status" value="1"/>
</dbReference>
<protein>
    <recommendedName>
        <fullName evidence="9">Peptidase A2 domain-containing protein</fullName>
    </recommendedName>
</protein>
<feature type="region of interest" description="Disordered" evidence="8">
    <location>
        <begin position="260"/>
        <end position="313"/>
    </location>
</feature>
<name>A0A8S1F225_9PELO</name>
<dbReference type="GO" id="GO:0051310">
    <property type="term" value="P:metaphase chromosome alignment"/>
    <property type="evidence" value="ECO:0007669"/>
    <property type="project" value="TreeGrafter"/>
</dbReference>
<sequence length="375" mass="43046">MDAETLSRILAEQRESLMAAVRELVGPVLAQRQCSSPVSGLDKSKLFNALSSQIPIFSYDRDAGKTFDEWYTRYEDVVTAQGQDQMMEVRENAQRPLAKQEGLEVNVVKTKKDARDPPSPCFRCGGTHWACCFKDAECRKCHKKGHIAECCRQKSGKSKKHRRANAITIAVTSTRRSNRIYRTVNIKMMLDTGAEVTILNIADWFATPTARSPQNDENIEKLKIQMTSRKMKEMDMEANMTPNTAKKHAEHLREIQKMQKKLRLKQQREERERAGKLPNRPHRIYSTNPDDDYGIHDLNSNDETDNEDEPRKKIPVWADFKQVRAVIRQQLKNPPINIQEFCGELPKLDLRIIFGKELKTQKRGSSAVWNSSTTS</sequence>
<evidence type="ECO:0000256" key="7">
    <source>
        <dbReference type="ARBA" id="ARBA00023242"/>
    </source>
</evidence>
<organism evidence="10 11">
    <name type="scientific">Caenorhabditis bovis</name>
    <dbReference type="NCBI Taxonomy" id="2654633"/>
    <lineage>
        <taxon>Eukaryota</taxon>
        <taxon>Metazoa</taxon>
        <taxon>Ecdysozoa</taxon>
        <taxon>Nematoda</taxon>
        <taxon>Chromadorea</taxon>
        <taxon>Rhabditida</taxon>
        <taxon>Rhabditina</taxon>
        <taxon>Rhabditomorpha</taxon>
        <taxon>Rhabditoidea</taxon>
        <taxon>Rhabditidae</taxon>
        <taxon>Peloderinae</taxon>
        <taxon>Caenorhabditis</taxon>
    </lineage>
</organism>
<keyword evidence="5" id="KW-0159">Chromosome partition</keyword>
<evidence type="ECO:0000256" key="1">
    <source>
        <dbReference type="ARBA" id="ARBA00004123"/>
    </source>
</evidence>
<dbReference type="AlphaFoldDB" id="A0A8S1F225"/>
<dbReference type="Pfam" id="PF23309">
    <property type="entry name" value="DUF7083"/>
    <property type="match status" value="1"/>
</dbReference>
<evidence type="ECO:0000256" key="4">
    <source>
        <dbReference type="ARBA" id="ARBA00022490"/>
    </source>
</evidence>
<evidence type="ECO:0000256" key="8">
    <source>
        <dbReference type="SAM" id="MobiDB-lite"/>
    </source>
</evidence>
<comment type="subcellular location">
    <subcellularLocation>
        <location evidence="2">Cytoplasm</location>
        <location evidence="2">Cytoskeleton</location>
        <location evidence="2">Spindle</location>
    </subcellularLocation>
    <subcellularLocation>
        <location evidence="1">Nucleus</location>
    </subcellularLocation>
</comment>
<dbReference type="InterPro" id="IPR001995">
    <property type="entry name" value="Peptidase_A2_cat"/>
</dbReference>
<dbReference type="GO" id="GO:0004190">
    <property type="term" value="F:aspartic-type endopeptidase activity"/>
    <property type="evidence" value="ECO:0007669"/>
    <property type="project" value="InterPro"/>
</dbReference>
<keyword evidence="11" id="KW-1185">Reference proteome</keyword>